<evidence type="ECO:0000256" key="1">
    <source>
        <dbReference type="ARBA" id="ARBA00000085"/>
    </source>
</evidence>
<evidence type="ECO:0000256" key="6">
    <source>
        <dbReference type="SAM" id="MobiDB-lite"/>
    </source>
</evidence>
<evidence type="ECO:0000256" key="5">
    <source>
        <dbReference type="ARBA" id="ARBA00023012"/>
    </source>
</evidence>
<keyword evidence="5" id="KW-0902">Two-component regulatory system</keyword>
<dbReference type="Gene3D" id="3.30.565.10">
    <property type="entry name" value="Histidine kinase-like ATPase, C-terminal domain"/>
    <property type="match status" value="1"/>
</dbReference>
<protein>
    <recommendedName>
        <fullName evidence="2">histidine kinase</fullName>
        <ecNumber evidence="2">2.7.13.3</ecNumber>
    </recommendedName>
</protein>
<dbReference type="PANTHER" id="PTHR24421:SF10">
    <property type="entry name" value="NITRATE_NITRITE SENSOR PROTEIN NARQ"/>
    <property type="match status" value="1"/>
</dbReference>
<feature type="transmembrane region" description="Helical" evidence="7">
    <location>
        <begin position="37"/>
        <end position="57"/>
    </location>
</feature>
<evidence type="ECO:0000256" key="7">
    <source>
        <dbReference type="SAM" id="Phobius"/>
    </source>
</evidence>
<evidence type="ECO:0000256" key="3">
    <source>
        <dbReference type="ARBA" id="ARBA00022679"/>
    </source>
</evidence>
<comment type="catalytic activity">
    <reaction evidence="1">
        <text>ATP + protein L-histidine = ADP + protein N-phospho-L-histidine.</text>
        <dbReference type="EC" id="2.7.13.3"/>
    </reaction>
</comment>
<evidence type="ECO:0000313" key="9">
    <source>
        <dbReference type="Proteomes" id="UP000565579"/>
    </source>
</evidence>
<reference evidence="8 9" key="1">
    <citation type="submission" date="2020-08" db="EMBL/GenBank/DDBJ databases">
        <title>Sequencing the genomes of 1000 actinobacteria strains.</title>
        <authorList>
            <person name="Klenk H.-P."/>
        </authorList>
    </citation>
    <scope>NUCLEOTIDE SEQUENCE [LARGE SCALE GENOMIC DNA]</scope>
    <source>
        <strain evidence="8 9">DSM 43768</strain>
    </source>
</reference>
<dbReference type="GO" id="GO:0004673">
    <property type="term" value="F:protein histidine kinase activity"/>
    <property type="evidence" value="ECO:0007669"/>
    <property type="project" value="UniProtKB-EC"/>
</dbReference>
<dbReference type="EMBL" id="JACHMI010000001">
    <property type="protein sequence ID" value="MBB6553996.1"/>
    <property type="molecule type" value="Genomic_DNA"/>
</dbReference>
<feature type="transmembrane region" description="Helical" evidence="7">
    <location>
        <begin position="116"/>
        <end position="135"/>
    </location>
</feature>
<evidence type="ECO:0000313" key="8">
    <source>
        <dbReference type="EMBL" id="MBB6553996.1"/>
    </source>
</evidence>
<keyword evidence="3" id="KW-0808">Transferase</keyword>
<keyword evidence="7" id="KW-0472">Membrane</keyword>
<feature type="transmembrane region" description="Helical" evidence="7">
    <location>
        <begin position="90"/>
        <end position="110"/>
    </location>
</feature>
<keyword evidence="7" id="KW-0812">Transmembrane</keyword>
<dbReference type="InterPro" id="IPR050482">
    <property type="entry name" value="Sensor_HK_TwoCompSys"/>
</dbReference>
<dbReference type="SUPFAM" id="SSF55874">
    <property type="entry name" value="ATPase domain of HSP90 chaperone/DNA topoisomerase II/histidine kinase"/>
    <property type="match status" value="1"/>
</dbReference>
<feature type="transmembrane region" description="Helical" evidence="7">
    <location>
        <begin position="167"/>
        <end position="188"/>
    </location>
</feature>
<dbReference type="Proteomes" id="UP000565579">
    <property type="component" value="Unassembled WGS sequence"/>
</dbReference>
<keyword evidence="7" id="KW-1133">Transmembrane helix</keyword>
<dbReference type="InterPro" id="IPR036890">
    <property type="entry name" value="HATPase_C_sf"/>
</dbReference>
<feature type="transmembrane region" description="Helical" evidence="7">
    <location>
        <begin position="142"/>
        <end position="161"/>
    </location>
</feature>
<dbReference type="PANTHER" id="PTHR24421">
    <property type="entry name" value="NITRATE/NITRITE SENSOR PROTEIN NARX-RELATED"/>
    <property type="match status" value="1"/>
</dbReference>
<gene>
    <name evidence="8" type="ORF">HD593_008791</name>
</gene>
<accession>A0A7X0U3P3</accession>
<evidence type="ECO:0000256" key="2">
    <source>
        <dbReference type="ARBA" id="ARBA00012438"/>
    </source>
</evidence>
<keyword evidence="4 8" id="KW-0418">Kinase</keyword>
<sequence>MALTGSTRYDTTSDSAHDTRYDSATRQLTKAVARTGAGARSAVGSVAVVAALFGAVPPVSASWLAPMLLIHLVWTLLHVRVFWRKELLPHWLVAGDVAITVALCLAQVHLVPMEALVTGSSWVHGLVTMTVVMAGVTWRPKVAVPVGLAVAAAFAAGIRLASPTHDIFGSLGIHLVQLLAIVLLMTLLRRSAASADAFLRESVRAGISLMVERLRREDELRQVASIHETSLHTLTMVGLGTYDEPSPTLRDQVATDRAALEKLRDQPHAGSVPIALDTLLDEVAERAAGLDVRRRLTPETVPGDVAERFARAVTEALANVALHAGVREAELVSGRRDGEIVVEVADAGRGFDQHRLPPDRFGVRGSILDTMRSLPNGGAEIFSGDRGTRVSLWWRP</sequence>
<dbReference type="GO" id="GO:0000160">
    <property type="term" value="P:phosphorelay signal transduction system"/>
    <property type="evidence" value="ECO:0007669"/>
    <property type="project" value="UniProtKB-KW"/>
</dbReference>
<dbReference type="RefSeq" id="WP_185108526.1">
    <property type="nucleotide sequence ID" value="NZ_BAAAXY010000232.1"/>
</dbReference>
<dbReference type="EC" id="2.7.13.3" evidence="2"/>
<organism evidence="8 9">
    <name type="scientific">Nonomuraea rubra</name>
    <dbReference type="NCBI Taxonomy" id="46180"/>
    <lineage>
        <taxon>Bacteria</taxon>
        <taxon>Bacillati</taxon>
        <taxon>Actinomycetota</taxon>
        <taxon>Actinomycetes</taxon>
        <taxon>Streptosporangiales</taxon>
        <taxon>Streptosporangiaceae</taxon>
        <taxon>Nonomuraea</taxon>
    </lineage>
</organism>
<feature type="region of interest" description="Disordered" evidence="6">
    <location>
        <begin position="1"/>
        <end position="20"/>
    </location>
</feature>
<name>A0A7X0U3P3_9ACTN</name>
<dbReference type="AlphaFoldDB" id="A0A7X0U3P3"/>
<proteinExistence type="predicted"/>
<feature type="compositionally biased region" description="Polar residues" evidence="6">
    <location>
        <begin position="1"/>
        <end position="14"/>
    </location>
</feature>
<evidence type="ECO:0000256" key="4">
    <source>
        <dbReference type="ARBA" id="ARBA00022777"/>
    </source>
</evidence>
<comment type="caution">
    <text evidence="8">The sequence shown here is derived from an EMBL/GenBank/DDBJ whole genome shotgun (WGS) entry which is preliminary data.</text>
</comment>
<keyword evidence="9" id="KW-1185">Reference proteome</keyword>
<feature type="transmembrane region" description="Helical" evidence="7">
    <location>
        <begin position="63"/>
        <end position="83"/>
    </location>
</feature>